<reference evidence="2 3" key="1">
    <citation type="submission" date="2023-07" db="EMBL/GenBank/DDBJ databases">
        <title>Citrobacter selenititolerans sp. nov., isolated from seleniferous soil.</title>
        <authorList>
            <person name="Zhang S."/>
            <person name="Li K."/>
            <person name="Peng J."/>
            <person name="Wang H."/>
            <person name="Sun J."/>
            <person name="Guo Y."/>
        </authorList>
    </citation>
    <scope>NUCLEOTIDE SEQUENCE [LARGE SCALE GENOMIC DNA]</scope>
    <source>
        <strain evidence="2 3">S2-9</strain>
    </source>
</reference>
<dbReference type="InterPro" id="IPR008969">
    <property type="entry name" value="CarboxyPept-like_regulatory"/>
</dbReference>
<dbReference type="Proteomes" id="UP001174867">
    <property type="component" value="Unassembled WGS sequence"/>
</dbReference>
<gene>
    <name evidence="2" type="ORF">Q0A17_06190</name>
</gene>
<sequence>MATISGIFNDPFGNPLVRVVIELTARKTTTLTFTGTNAAAVTAADGSYSMSVLPGVYAVTANIQDVPDYLGIIQVYADSPDASLNQYLAAFNPDDVTPAILAEMQAILLATQAAARSAAASAELAASYALKYLGPYDAAVQYVKNDVVFWRGSEYKATDDVIGISPPDAPWELFVEKGGEGAPGPANKLAIGDVETLPAGSQATATITGDYPEQKLNLGIPEGNKGDPAINGVVSIDQFPNDEDGHIQLAEQTGFFINPSSYVHSFAPELKYLVETAYITLDSMDFRIDLSGIVSGNGDRTIDPGYTLRLAIGTNKTRIVNFVASGGYFRWIDGSQSNNEQLTISPGQMFLIQVLAVHGSVPFVVQLSPPM</sequence>
<feature type="domain" description="Lambda-like tail fibre protein N-terminal" evidence="1">
    <location>
        <begin position="3"/>
        <end position="126"/>
    </location>
</feature>
<proteinExistence type="predicted"/>
<dbReference type="RefSeq" id="WP_301697431.1">
    <property type="nucleotide sequence ID" value="NZ_JAUJYW010000002.1"/>
</dbReference>
<organism evidence="2 3">
    <name type="scientific">Citrobacter enshiensis</name>
    <dbReference type="NCBI Taxonomy" id="2971264"/>
    <lineage>
        <taxon>Bacteria</taxon>
        <taxon>Pseudomonadati</taxon>
        <taxon>Pseudomonadota</taxon>
        <taxon>Gammaproteobacteria</taxon>
        <taxon>Enterobacterales</taxon>
        <taxon>Enterobacteriaceae</taxon>
        <taxon>Citrobacter</taxon>
    </lineage>
</organism>
<protein>
    <submittedName>
        <fullName evidence="2">Carboxypeptidase-like regulatory domain-containing protein</fullName>
    </submittedName>
</protein>
<comment type="caution">
    <text evidence="2">The sequence shown here is derived from an EMBL/GenBank/DDBJ whole genome shotgun (WGS) entry which is preliminary data.</text>
</comment>
<name>A0ABT8PRP5_9ENTR</name>
<dbReference type="EMBL" id="JAUJYW010000002">
    <property type="protein sequence ID" value="MDN8599003.1"/>
    <property type="molecule type" value="Genomic_DNA"/>
</dbReference>
<dbReference type="SUPFAM" id="SSF49464">
    <property type="entry name" value="Carboxypeptidase regulatory domain-like"/>
    <property type="match status" value="1"/>
</dbReference>
<keyword evidence="3" id="KW-1185">Reference proteome</keyword>
<evidence type="ECO:0000313" key="2">
    <source>
        <dbReference type="EMBL" id="MDN8599003.1"/>
    </source>
</evidence>
<dbReference type="Pfam" id="PF08400">
    <property type="entry name" value="phage_tail_N"/>
    <property type="match status" value="1"/>
</dbReference>
<accession>A0ABT8PRP5</accession>
<evidence type="ECO:0000259" key="1">
    <source>
        <dbReference type="Pfam" id="PF08400"/>
    </source>
</evidence>
<evidence type="ECO:0000313" key="3">
    <source>
        <dbReference type="Proteomes" id="UP001174867"/>
    </source>
</evidence>
<dbReference type="InterPro" id="IPR013609">
    <property type="entry name" value="Stf-like_N"/>
</dbReference>